<dbReference type="EMBL" id="JAAMPI010000934">
    <property type="protein sequence ID" value="KAF4627638.1"/>
    <property type="molecule type" value="Genomic_DNA"/>
</dbReference>
<gene>
    <name evidence="2" type="ORF">G7Y89_g10516</name>
</gene>
<organism evidence="2 3">
    <name type="scientific">Cudoniella acicularis</name>
    <dbReference type="NCBI Taxonomy" id="354080"/>
    <lineage>
        <taxon>Eukaryota</taxon>
        <taxon>Fungi</taxon>
        <taxon>Dikarya</taxon>
        <taxon>Ascomycota</taxon>
        <taxon>Pezizomycotina</taxon>
        <taxon>Leotiomycetes</taxon>
        <taxon>Helotiales</taxon>
        <taxon>Tricladiaceae</taxon>
        <taxon>Cudoniella</taxon>
    </lineage>
</organism>
<feature type="compositionally biased region" description="Polar residues" evidence="1">
    <location>
        <begin position="1"/>
        <end position="15"/>
    </location>
</feature>
<keyword evidence="3" id="KW-1185">Reference proteome</keyword>
<feature type="region of interest" description="Disordered" evidence="1">
    <location>
        <begin position="1"/>
        <end position="42"/>
    </location>
</feature>
<evidence type="ECO:0000313" key="2">
    <source>
        <dbReference type="EMBL" id="KAF4627638.1"/>
    </source>
</evidence>
<protein>
    <submittedName>
        <fullName evidence="2">Uncharacterized protein</fullName>
    </submittedName>
</protein>
<name>A0A8H4RDP3_9HELO</name>
<evidence type="ECO:0000313" key="3">
    <source>
        <dbReference type="Proteomes" id="UP000566819"/>
    </source>
</evidence>
<comment type="caution">
    <text evidence="2">The sequence shown here is derived from an EMBL/GenBank/DDBJ whole genome shotgun (WGS) entry which is preliminary data.</text>
</comment>
<accession>A0A8H4RDP3</accession>
<dbReference type="AlphaFoldDB" id="A0A8H4RDP3"/>
<proteinExistence type="predicted"/>
<dbReference type="Proteomes" id="UP000566819">
    <property type="component" value="Unassembled WGS sequence"/>
</dbReference>
<reference evidence="2 3" key="1">
    <citation type="submission" date="2020-03" db="EMBL/GenBank/DDBJ databases">
        <title>Draft Genome Sequence of Cudoniella acicularis.</title>
        <authorList>
            <person name="Buettner E."/>
            <person name="Kellner H."/>
        </authorList>
    </citation>
    <scope>NUCLEOTIDE SEQUENCE [LARGE SCALE GENOMIC DNA]</scope>
    <source>
        <strain evidence="2 3">DSM 108380</strain>
    </source>
</reference>
<sequence length="129" mass="14691">MDPTKSTSMSPSSQPGAIAALHDQSSNDNQNHELPANVTTPNTIKKKPVTISDLPYEIWTIILSCDEDLEEYFYSNHHNRTPSLIVALRPVPIAYHHVLSHFYWERTFQLSSRNKYSLYKMSSEAIATI</sequence>
<evidence type="ECO:0000256" key="1">
    <source>
        <dbReference type="SAM" id="MobiDB-lite"/>
    </source>
</evidence>